<feature type="transmembrane region" description="Helical" evidence="1">
    <location>
        <begin position="174"/>
        <end position="200"/>
    </location>
</feature>
<dbReference type="PANTHER" id="PTHR36844:SF1">
    <property type="entry name" value="PROTEASE PRSW"/>
    <property type="match status" value="1"/>
</dbReference>
<dbReference type="InterPro" id="IPR026898">
    <property type="entry name" value="PrsW"/>
</dbReference>
<dbReference type="Proteomes" id="UP000249451">
    <property type="component" value="Unassembled WGS sequence"/>
</dbReference>
<dbReference type="Pfam" id="PF13367">
    <property type="entry name" value="PrsW-protease"/>
    <property type="match status" value="1"/>
</dbReference>
<keyword evidence="1" id="KW-1133">Transmembrane helix</keyword>
<evidence type="ECO:0000313" key="3">
    <source>
        <dbReference type="Proteomes" id="UP000249451"/>
    </source>
</evidence>
<keyword evidence="2" id="KW-0645">Protease</keyword>
<feature type="transmembrane region" description="Helical" evidence="1">
    <location>
        <begin position="36"/>
        <end position="53"/>
    </location>
</feature>
<dbReference type="PANTHER" id="PTHR36844">
    <property type="entry name" value="PROTEASE PRSW"/>
    <property type="match status" value="1"/>
</dbReference>
<sequence>MSKLFRIALWVIIGLSLPVALVNLAAGFILAPLPGLVSLLFGLVLLALGIYLWRLSPMWARPARGWVAASVLWGGAAAVTLALASSMPLSSLTVGLGWEQSMMSWSGAYPEEFSKALGVIFVLLSFRQLNRPWHGLIVGALVGWGFEVFEDSLYASMGAIMHPTSDWIGMLQMWGLRLVAGPGLHMSFTAIAGFGIGWAIYAAHRPWWWRLGVGVGALFCSFCLHFAWNYMWDETWQLVTQYVLVAAIMYPLVITLIIRGNRLAKQDDSYSHSPGAPSLV</sequence>
<keyword evidence="1" id="KW-0812">Transmembrane</keyword>
<dbReference type="GO" id="GO:0006508">
    <property type="term" value="P:proteolysis"/>
    <property type="evidence" value="ECO:0007669"/>
    <property type="project" value="UniProtKB-KW"/>
</dbReference>
<feature type="transmembrane region" description="Helical" evidence="1">
    <location>
        <begin position="239"/>
        <end position="258"/>
    </location>
</feature>
<keyword evidence="1" id="KW-0472">Membrane</keyword>
<accession>A0A2W5CWI7</accession>
<feature type="transmembrane region" description="Helical" evidence="1">
    <location>
        <begin position="207"/>
        <end position="227"/>
    </location>
</feature>
<gene>
    <name evidence="2" type="ORF">DI609_08655</name>
</gene>
<dbReference type="EMBL" id="QFNY01000212">
    <property type="protein sequence ID" value="PZO99285.1"/>
    <property type="molecule type" value="Genomic_DNA"/>
</dbReference>
<feature type="transmembrane region" description="Helical" evidence="1">
    <location>
        <begin position="7"/>
        <end position="30"/>
    </location>
</feature>
<feature type="transmembrane region" description="Helical" evidence="1">
    <location>
        <begin position="133"/>
        <end position="154"/>
    </location>
</feature>
<name>A0A2W5CWI7_9CORY</name>
<keyword evidence="2" id="KW-0378">Hydrolase</keyword>
<protein>
    <submittedName>
        <fullName evidence="2">PrsW family intramembrane metalloprotease</fullName>
    </submittedName>
</protein>
<feature type="transmembrane region" description="Helical" evidence="1">
    <location>
        <begin position="65"/>
        <end position="87"/>
    </location>
</feature>
<dbReference type="GO" id="GO:0008237">
    <property type="term" value="F:metallopeptidase activity"/>
    <property type="evidence" value="ECO:0007669"/>
    <property type="project" value="UniProtKB-KW"/>
</dbReference>
<comment type="caution">
    <text evidence="2">The sequence shown here is derived from an EMBL/GenBank/DDBJ whole genome shotgun (WGS) entry which is preliminary data.</text>
</comment>
<reference evidence="2 3" key="1">
    <citation type="submission" date="2017-11" db="EMBL/GenBank/DDBJ databases">
        <title>Infants hospitalized years apart are colonized by the same room-sourced microbial strains.</title>
        <authorList>
            <person name="Brooks B."/>
            <person name="Olm M.R."/>
            <person name="Firek B.A."/>
            <person name="Baker R."/>
            <person name="Thomas B.C."/>
            <person name="Morowitz M.J."/>
            <person name="Banfield J.F."/>
        </authorList>
    </citation>
    <scope>NUCLEOTIDE SEQUENCE [LARGE SCALE GENOMIC DNA]</scope>
    <source>
        <strain evidence="2">S2_012_000_R3_87</strain>
    </source>
</reference>
<organism evidence="2 3">
    <name type="scientific">Corynebacterium urealyticum</name>
    <dbReference type="NCBI Taxonomy" id="43771"/>
    <lineage>
        <taxon>Bacteria</taxon>
        <taxon>Bacillati</taxon>
        <taxon>Actinomycetota</taxon>
        <taxon>Actinomycetes</taxon>
        <taxon>Mycobacteriales</taxon>
        <taxon>Corynebacteriaceae</taxon>
        <taxon>Corynebacterium</taxon>
    </lineage>
</organism>
<evidence type="ECO:0000256" key="1">
    <source>
        <dbReference type="SAM" id="Phobius"/>
    </source>
</evidence>
<proteinExistence type="predicted"/>
<dbReference type="AlphaFoldDB" id="A0A2W5CWI7"/>
<evidence type="ECO:0000313" key="2">
    <source>
        <dbReference type="EMBL" id="PZO99285.1"/>
    </source>
</evidence>
<feature type="transmembrane region" description="Helical" evidence="1">
    <location>
        <begin position="107"/>
        <end position="126"/>
    </location>
</feature>
<keyword evidence="2" id="KW-0482">Metalloprotease</keyword>